<accession>A0ABS5D6T1</accession>
<dbReference type="SUPFAM" id="SSF158682">
    <property type="entry name" value="TerB-like"/>
    <property type="match status" value="1"/>
</dbReference>
<dbReference type="EMBL" id="JAGPXB010000016">
    <property type="protein sequence ID" value="MBQ0909746.1"/>
    <property type="molecule type" value="Genomic_DNA"/>
</dbReference>
<evidence type="ECO:0000313" key="1">
    <source>
        <dbReference type="EMBL" id="MBQ0909746.1"/>
    </source>
</evidence>
<reference evidence="1 2" key="1">
    <citation type="submission" date="2021-04" db="EMBL/GenBank/DDBJ databases">
        <title>Description of novel Flavobacterium sp. F-328.</title>
        <authorList>
            <person name="Saticioglu I.B."/>
        </authorList>
    </citation>
    <scope>NUCLEOTIDE SEQUENCE [LARGE SCALE GENOMIC DNA]</scope>
    <source>
        <strain evidence="1 2">F-328</strain>
    </source>
</reference>
<dbReference type="Proteomes" id="UP000679008">
    <property type="component" value="Unassembled WGS sequence"/>
</dbReference>
<name>A0ABS5D6T1_9FLAO</name>
<proteinExistence type="predicted"/>
<keyword evidence="2" id="KW-1185">Reference proteome</keyword>
<comment type="caution">
    <text evidence="1">The sequence shown here is derived from an EMBL/GenBank/DDBJ whole genome shotgun (WGS) entry which is preliminary data.</text>
</comment>
<gene>
    <name evidence="1" type="ORF">KBJ98_13615</name>
</gene>
<dbReference type="RefSeq" id="WP_210791445.1">
    <property type="nucleotide sequence ID" value="NZ_JAGPXB010000016.1"/>
</dbReference>
<sequence length="170" mass="19866">METITFDKLLLKTAFCCMASDGKIDTREVDLIKIMCGQSPLFNDFDFTNEINILLEKINERGTEFIQNYFQVLNNSNLSEQEQLIIIDFAIKTINADEVVEYSEVKFFKAIRKCLTITDEIILTKYPDLEFYLEEDINIESKLDKLISNYFSSVEIPKFEQLNVENLKNE</sequence>
<dbReference type="InterPro" id="IPR029024">
    <property type="entry name" value="TerB-like"/>
</dbReference>
<dbReference type="CDD" id="cd07177">
    <property type="entry name" value="terB_like"/>
    <property type="match status" value="1"/>
</dbReference>
<dbReference type="Gene3D" id="1.10.3680.10">
    <property type="entry name" value="TerB-like"/>
    <property type="match status" value="1"/>
</dbReference>
<protein>
    <submittedName>
        <fullName evidence="1">TerB family tellurite resistance protein</fullName>
    </submittedName>
</protein>
<organism evidence="1 2">
    <name type="scientific">Flavobacterium erciyesense</name>
    <dbReference type="NCBI Taxonomy" id="2825842"/>
    <lineage>
        <taxon>Bacteria</taxon>
        <taxon>Pseudomonadati</taxon>
        <taxon>Bacteroidota</taxon>
        <taxon>Flavobacteriia</taxon>
        <taxon>Flavobacteriales</taxon>
        <taxon>Flavobacteriaceae</taxon>
        <taxon>Flavobacterium</taxon>
    </lineage>
</organism>
<evidence type="ECO:0000313" key="2">
    <source>
        <dbReference type="Proteomes" id="UP000679008"/>
    </source>
</evidence>